<accession>G9YGN1</accession>
<dbReference type="STRING" id="861450.HMPREF0080_00797"/>
<reference evidence="1 2" key="1">
    <citation type="submission" date="2011-08" db="EMBL/GenBank/DDBJ databases">
        <authorList>
            <person name="Weinstock G."/>
            <person name="Sodergren E."/>
            <person name="Clifton S."/>
            <person name="Fulton L."/>
            <person name="Fulton B."/>
            <person name="Courtney L."/>
            <person name="Fronick C."/>
            <person name="Harrison M."/>
            <person name="Strong C."/>
            <person name="Farmer C."/>
            <person name="Delahaunty K."/>
            <person name="Markovic C."/>
            <person name="Hall O."/>
            <person name="Minx P."/>
            <person name="Tomlinson C."/>
            <person name="Mitreva M."/>
            <person name="Hou S."/>
            <person name="Chen J."/>
            <person name="Wollam A."/>
            <person name="Pepin K.H."/>
            <person name="Johnson M."/>
            <person name="Bhonagiri V."/>
            <person name="Zhang X."/>
            <person name="Suruliraj S."/>
            <person name="Warren W."/>
            <person name="Chinwalla A."/>
            <person name="Mardis E.R."/>
            <person name="Wilson R.K."/>
        </authorList>
    </citation>
    <scope>NUCLEOTIDE SEQUENCE [LARGE SCALE GENOMIC DNA]</scope>
    <source>
        <strain evidence="1 2">F0357</strain>
    </source>
</reference>
<protein>
    <submittedName>
        <fullName evidence="1">Uncharacterized protein</fullName>
    </submittedName>
</protein>
<proteinExistence type="predicted"/>
<dbReference type="Proteomes" id="UP000005481">
    <property type="component" value="Unassembled WGS sequence"/>
</dbReference>
<comment type="caution">
    <text evidence="1">The sequence shown here is derived from an EMBL/GenBank/DDBJ whole genome shotgun (WGS) entry which is preliminary data.</text>
</comment>
<dbReference type="AlphaFoldDB" id="G9YGN1"/>
<evidence type="ECO:0000313" key="1">
    <source>
        <dbReference type="EMBL" id="EHM41843.1"/>
    </source>
</evidence>
<dbReference type="EMBL" id="AGCJ01000025">
    <property type="protein sequence ID" value="EHM41843.1"/>
    <property type="molecule type" value="Genomic_DNA"/>
</dbReference>
<name>G9YGN1_9FIRM</name>
<sequence>MAVRISAVTADPVCTGPVRSVFVGSEITEGGECACRADYRYTYDCQYNGGAFHHFLLNGRAGPFIYNYTIRM</sequence>
<gene>
    <name evidence="1" type="ORF">HMPREF0080_00797</name>
</gene>
<evidence type="ECO:0000313" key="2">
    <source>
        <dbReference type="Proteomes" id="UP000005481"/>
    </source>
</evidence>
<organism evidence="1 2">
    <name type="scientific">Anaeroglobus geminatus F0357</name>
    <dbReference type="NCBI Taxonomy" id="861450"/>
    <lineage>
        <taxon>Bacteria</taxon>
        <taxon>Bacillati</taxon>
        <taxon>Bacillota</taxon>
        <taxon>Negativicutes</taxon>
        <taxon>Veillonellales</taxon>
        <taxon>Veillonellaceae</taxon>
        <taxon>Anaeroglobus</taxon>
    </lineage>
</organism>
<keyword evidence="2" id="KW-1185">Reference proteome</keyword>
<dbReference type="HOGENOM" id="CLU_2713524_0_0_9"/>